<sequence length="94" mass="11293">MKEILNANLEVKVFKYESEKELNKHKDKMLKDGWKCTRSGQYNLSPVSTITAFCNEKNWYYVAEFNKKNEFININKPTSYESEAYWFTIYEPED</sequence>
<accession>A7GFW3</accession>
<dbReference type="HOGENOM" id="CLU_2381050_0_0_9"/>
<dbReference type="Proteomes" id="UP000002410">
    <property type="component" value="Chromosome"/>
</dbReference>
<dbReference type="RefSeq" id="WP_012100340.1">
    <property type="nucleotide sequence ID" value="NC_009699.1"/>
</dbReference>
<evidence type="ECO:0000313" key="2">
    <source>
        <dbReference type="Proteomes" id="UP000002410"/>
    </source>
</evidence>
<gene>
    <name evidence="1" type="ordered locus">CLI_2431</name>
</gene>
<protein>
    <submittedName>
        <fullName evidence="1">Uncharacterized protein</fullName>
    </submittedName>
</protein>
<dbReference type="AlphaFoldDB" id="A7GFW3"/>
<proteinExistence type="predicted"/>
<evidence type="ECO:0000313" key="1">
    <source>
        <dbReference type="EMBL" id="ABS39417.1"/>
    </source>
</evidence>
<name>A7GFW3_CLOBL</name>
<reference evidence="2" key="1">
    <citation type="submission" date="2007-06" db="EMBL/GenBank/DDBJ databases">
        <authorList>
            <person name="Brinkac L.M."/>
            <person name="Daugherty S."/>
            <person name="Dodson R.J."/>
            <person name="Madupu R."/>
            <person name="Brown J.L."/>
            <person name="Bruce D."/>
            <person name="Detter C."/>
            <person name="Munk C."/>
            <person name="Smith L.A."/>
            <person name="Smith T.J."/>
            <person name="White O."/>
            <person name="Brettin T.S."/>
        </authorList>
    </citation>
    <scope>NUCLEOTIDE SEQUENCE [LARGE SCALE GENOMIC DNA]</scope>
    <source>
        <strain evidence="2">Langeland / NCTC 10281 / Type F</strain>
    </source>
</reference>
<dbReference type="EMBL" id="CP000728">
    <property type="protein sequence ID" value="ABS39417.1"/>
    <property type="molecule type" value="Genomic_DNA"/>
</dbReference>
<dbReference type="KEGG" id="cbf:CLI_2431"/>
<organism evidence="1 2">
    <name type="scientific">Clostridium botulinum (strain Langeland / NCTC 10281 / Type F)</name>
    <dbReference type="NCBI Taxonomy" id="441772"/>
    <lineage>
        <taxon>Bacteria</taxon>
        <taxon>Bacillati</taxon>
        <taxon>Bacillota</taxon>
        <taxon>Clostridia</taxon>
        <taxon>Eubacteriales</taxon>
        <taxon>Clostridiaceae</taxon>
        <taxon>Clostridium</taxon>
    </lineage>
</organism>